<evidence type="ECO:0000313" key="8">
    <source>
        <dbReference type="EMBL" id="QHL88225.1"/>
    </source>
</evidence>
<feature type="binding site" evidence="6">
    <location>
        <begin position="225"/>
        <end position="228"/>
    </location>
    <ligand>
        <name>substrate</name>
    </ligand>
</feature>
<dbReference type="FunFam" id="3.60.20.30:FF:000001">
    <property type="entry name" value="Isoaspartyl peptidase/L-asparaginase"/>
    <property type="match status" value="1"/>
</dbReference>
<dbReference type="SUPFAM" id="SSF56235">
    <property type="entry name" value="N-terminal nucleophile aminohydrolases (Ntn hydrolases)"/>
    <property type="match status" value="1"/>
</dbReference>
<evidence type="ECO:0000313" key="9">
    <source>
        <dbReference type="Proteomes" id="UP000464214"/>
    </source>
</evidence>
<feature type="active site" description="Nucleophile" evidence="5">
    <location>
        <position position="174"/>
    </location>
</feature>
<dbReference type="KEGG" id="nib:GU926_12600"/>
<dbReference type="Proteomes" id="UP000464214">
    <property type="component" value="Chromosome"/>
</dbReference>
<keyword evidence="9" id="KW-1185">Reference proteome</keyword>
<dbReference type="EMBL" id="CP047897">
    <property type="protein sequence ID" value="QHL88225.1"/>
    <property type="molecule type" value="Genomic_DNA"/>
</dbReference>
<dbReference type="CDD" id="cd04701">
    <property type="entry name" value="Asparaginase_2"/>
    <property type="match status" value="1"/>
</dbReference>
<feature type="binding site" evidence="6">
    <location>
        <begin position="202"/>
        <end position="205"/>
    </location>
    <ligand>
        <name>substrate</name>
    </ligand>
</feature>
<dbReference type="GO" id="GO:0006508">
    <property type="term" value="P:proteolysis"/>
    <property type="evidence" value="ECO:0007669"/>
    <property type="project" value="UniProtKB-KW"/>
</dbReference>
<dbReference type="Gene3D" id="3.60.20.30">
    <property type="entry name" value="(Glycosyl)asparaginase"/>
    <property type="match status" value="1"/>
</dbReference>
<keyword evidence="3" id="KW-0068">Autocatalytic cleavage</keyword>
<dbReference type="PANTHER" id="PTHR10188">
    <property type="entry name" value="L-ASPARAGINASE"/>
    <property type="match status" value="1"/>
</dbReference>
<evidence type="ECO:0000256" key="7">
    <source>
        <dbReference type="PIRSR" id="PIRSR600246-3"/>
    </source>
</evidence>
<accession>A0A6P1P0S9</accession>
<organism evidence="8 9">
    <name type="scientific">Nibribacter ruber</name>
    <dbReference type="NCBI Taxonomy" id="2698458"/>
    <lineage>
        <taxon>Bacteria</taxon>
        <taxon>Pseudomonadati</taxon>
        <taxon>Bacteroidota</taxon>
        <taxon>Cytophagia</taxon>
        <taxon>Cytophagales</taxon>
        <taxon>Hymenobacteraceae</taxon>
        <taxon>Nibribacter</taxon>
    </lineage>
</organism>
<evidence type="ECO:0000256" key="4">
    <source>
        <dbReference type="ARBA" id="ARBA00069124"/>
    </source>
</evidence>
<dbReference type="PANTHER" id="PTHR10188:SF6">
    <property type="entry name" value="N(4)-(BETA-N-ACETYLGLUCOSAMINYL)-L-ASPARAGINASE"/>
    <property type="match status" value="1"/>
</dbReference>
<keyword evidence="1" id="KW-0645">Protease</keyword>
<proteinExistence type="predicted"/>
<reference evidence="8 9" key="1">
    <citation type="submission" date="2020-01" db="EMBL/GenBank/DDBJ databases">
        <authorList>
            <person name="Kim M."/>
        </authorList>
    </citation>
    <scope>NUCLEOTIDE SEQUENCE [LARGE SCALE GENOMIC DNA]</scope>
    <source>
        <strain evidence="8 9">BT10</strain>
    </source>
</reference>
<dbReference type="RefSeq" id="WP_160692389.1">
    <property type="nucleotide sequence ID" value="NZ_CP047897.1"/>
</dbReference>
<sequence>MKKFAIAIHAGAENLKKSEVSPEKEKAYRHGLSEALTAGWSVLKKGGTAVDAVEAAVRSLEDNPLFNAGKGAALTELGENKMDAAIMDGKDMNAGACSNVEQIKNPISLARAIMDKTKHVYLTSDGAMDFAREQELTIKPVPYFQEEERIKEWEKQHEKEKKKPEARAKMRVDTVGAVALDMEGNLAAATSTGGLTNQMNGRVGDSPIIGAGTYANNEVVAVSCTGEGEEIMRSVLAHEVYSLMKYKGLSVQEACDEAVDMYKKKIGGDKGIIALDPNGEVGMVYNCNLMFRGFRIGGDDPVVRIWED</sequence>
<evidence type="ECO:0000256" key="3">
    <source>
        <dbReference type="ARBA" id="ARBA00022813"/>
    </source>
</evidence>
<protein>
    <recommendedName>
        <fullName evidence="4">Isoaspartyl peptidase</fullName>
    </recommendedName>
</protein>
<evidence type="ECO:0000256" key="5">
    <source>
        <dbReference type="PIRSR" id="PIRSR600246-1"/>
    </source>
</evidence>
<dbReference type="InterPro" id="IPR000246">
    <property type="entry name" value="Peptidase_T2"/>
</dbReference>
<name>A0A6P1P0S9_9BACT</name>
<feature type="site" description="Cleavage; by autolysis" evidence="7">
    <location>
        <begin position="173"/>
        <end position="174"/>
    </location>
</feature>
<gene>
    <name evidence="8" type="ORF">GU926_12600</name>
</gene>
<dbReference type="InterPro" id="IPR029055">
    <property type="entry name" value="Ntn_hydrolases_N"/>
</dbReference>
<dbReference type="GO" id="GO:0016811">
    <property type="term" value="F:hydrolase activity, acting on carbon-nitrogen (but not peptide) bonds, in linear amides"/>
    <property type="evidence" value="ECO:0007669"/>
    <property type="project" value="UniProtKB-ARBA"/>
</dbReference>
<evidence type="ECO:0000256" key="2">
    <source>
        <dbReference type="ARBA" id="ARBA00022801"/>
    </source>
</evidence>
<keyword evidence="2" id="KW-0378">Hydrolase</keyword>
<dbReference type="AlphaFoldDB" id="A0A6P1P0S9"/>
<evidence type="ECO:0000256" key="6">
    <source>
        <dbReference type="PIRSR" id="PIRSR600246-2"/>
    </source>
</evidence>
<dbReference type="Pfam" id="PF01112">
    <property type="entry name" value="Asparaginase_2"/>
    <property type="match status" value="1"/>
</dbReference>
<dbReference type="GO" id="GO:0008233">
    <property type="term" value="F:peptidase activity"/>
    <property type="evidence" value="ECO:0007669"/>
    <property type="project" value="UniProtKB-KW"/>
</dbReference>
<evidence type="ECO:0000256" key="1">
    <source>
        <dbReference type="ARBA" id="ARBA00022670"/>
    </source>
</evidence>